<keyword evidence="6" id="KW-1185">Reference proteome</keyword>
<gene>
    <name evidence="5" type="ORF">GXP67_17010</name>
</gene>
<proteinExistence type="predicted"/>
<keyword evidence="1" id="KW-0479">Metal-binding</keyword>
<organism evidence="5 6">
    <name type="scientific">Rhodocytophaga rosea</name>
    <dbReference type="NCBI Taxonomy" id="2704465"/>
    <lineage>
        <taxon>Bacteria</taxon>
        <taxon>Pseudomonadati</taxon>
        <taxon>Bacteroidota</taxon>
        <taxon>Cytophagia</taxon>
        <taxon>Cytophagales</taxon>
        <taxon>Rhodocytophagaceae</taxon>
        <taxon>Rhodocytophaga</taxon>
    </lineage>
</organism>
<evidence type="ECO:0000256" key="3">
    <source>
        <dbReference type="SAM" id="Phobius"/>
    </source>
</evidence>
<dbReference type="SUPFAM" id="SSF56300">
    <property type="entry name" value="Metallo-dependent phosphatases"/>
    <property type="match status" value="1"/>
</dbReference>
<dbReference type="Gene3D" id="3.60.21.10">
    <property type="match status" value="1"/>
</dbReference>
<keyword evidence="3" id="KW-1133">Transmembrane helix</keyword>
<keyword evidence="3" id="KW-0472">Membrane</keyword>
<dbReference type="InterPro" id="IPR051158">
    <property type="entry name" value="Metallophosphoesterase_sf"/>
</dbReference>
<dbReference type="GO" id="GO:0009245">
    <property type="term" value="P:lipid A biosynthetic process"/>
    <property type="evidence" value="ECO:0007669"/>
    <property type="project" value="TreeGrafter"/>
</dbReference>
<dbReference type="GO" id="GO:0016020">
    <property type="term" value="C:membrane"/>
    <property type="evidence" value="ECO:0007669"/>
    <property type="project" value="GOC"/>
</dbReference>
<dbReference type="EMBL" id="CP048222">
    <property type="protein sequence ID" value="QHT68220.1"/>
    <property type="molecule type" value="Genomic_DNA"/>
</dbReference>
<accession>A0A6C0GKQ8</accession>
<evidence type="ECO:0000313" key="6">
    <source>
        <dbReference type="Proteomes" id="UP000480178"/>
    </source>
</evidence>
<name>A0A6C0GKQ8_9BACT</name>
<evidence type="ECO:0000259" key="4">
    <source>
        <dbReference type="Pfam" id="PF00149"/>
    </source>
</evidence>
<dbReference type="PANTHER" id="PTHR31302">
    <property type="entry name" value="TRANSMEMBRANE PROTEIN WITH METALLOPHOSPHOESTERASE DOMAIN-RELATED"/>
    <property type="match status" value="1"/>
</dbReference>
<feature type="transmembrane region" description="Helical" evidence="3">
    <location>
        <begin position="73"/>
        <end position="94"/>
    </location>
</feature>
<reference evidence="5 6" key="1">
    <citation type="submission" date="2020-01" db="EMBL/GenBank/DDBJ databases">
        <authorList>
            <person name="Kim M.K."/>
        </authorList>
    </citation>
    <scope>NUCLEOTIDE SEQUENCE [LARGE SCALE GENOMIC DNA]</scope>
    <source>
        <strain evidence="5 6">172606-1</strain>
    </source>
</reference>
<dbReference type="RefSeq" id="WP_162444237.1">
    <property type="nucleotide sequence ID" value="NZ_CP048222.1"/>
</dbReference>
<sequence length="425" mass="47580">MVTRLLVIFLILVLLAFMDWYIIQAMRQLTGSFSSGLRKGVTFVAWALTIGSLISVLIFLLTPAFQNTVLRSVLGIIIFSNLITKLFMTVFLFVDDIVRLGKWIVSFFTTESSPAIPNNQQPTTSNQNVIPRSEFLVKAAVVAGALPLVGIGYGIILGAHDYRVRRITVKLPNLPKSFDGIRIAQISDIHSGSFFNKRAVKGGVEMILKEKADVIFFTGDLVNNVATEVEDYIPVFEKLKAPLGIYSTLGNHDYGDYASWPSQQAKRQNLENLKQAHKLLGWDLLMNEHRMLKQGGEQLAIIGIENYGARGNFPKYGKLAPAYTGTQDAPVKLLLSHDPSHWDAQVRPEYPDIDIMFAGHTHGMQFGVEIGNIKWSPVQYMYEQWAGLYQKGKQYLYVNRGFGYIGFPGRIGMPPEITIMELKSV</sequence>
<keyword evidence="3" id="KW-0812">Transmembrane</keyword>
<dbReference type="InterPro" id="IPR029052">
    <property type="entry name" value="Metallo-depent_PP-like"/>
</dbReference>
<protein>
    <submittedName>
        <fullName evidence="5">Metallophosphoesterase</fullName>
    </submittedName>
</protein>
<dbReference type="InterPro" id="IPR004843">
    <property type="entry name" value="Calcineurin-like_PHP"/>
</dbReference>
<dbReference type="PANTHER" id="PTHR31302:SF31">
    <property type="entry name" value="PHOSPHODIESTERASE YAEI"/>
    <property type="match status" value="1"/>
</dbReference>
<dbReference type="CDD" id="cd07385">
    <property type="entry name" value="MPP_YkuE_C"/>
    <property type="match status" value="1"/>
</dbReference>
<dbReference type="Proteomes" id="UP000480178">
    <property type="component" value="Chromosome"/>
</dbReference>
<dbReference type="KEGG" id="rhoz:GXP67_17010"/>
<dbReference type="GO" id="GO:0046872">
    <property type="term" value="F:metal ion binding"/>
    <property type="evidence" value="ECO:0007669"/>
    <property type="project" value="UniProtKB-KW"/>
</dbReference>
<dbReference type="Pfam" id="PF00149">
    <property type="entry name" value="Metallophos"/>
    <property type="match status" value="1"/>
</dbReference>
<feature type="transmembrane region" description="Helical" evidence="3">
    <location>
        <begin position="41"/>
        <end position="61"/>
    </location>
</feature>
<feature type="domain" description="Calcineurin-like phosphoesterase" evidence="4">
    <location>
        <begin position="181"/>
        <end position="363"/>
    </location>
</feature>
<dbReference type="GO" id="GO:0008758">
    <property type="term" value="F:UDP-2,3-diacylglucosamine hydrolase activity"/>
    <property type="evidence" value="ECO:0007669"/>
    <property type="project" value="TreeGrafter"/>
</dbReference>
<evidence type="ECO:0000256" key="2">
    <source>
        <dbReference type="ARBA" id="ARBA00022801"/>
    </source>
</evidence>
<evidence type="ECO:0000313" key="5">
    <source>
        <dbReference type="EMBL" id="QHT68220.1"/>
    </source>
</evidence>
<dbReference type="AlphaFoldDB" id="A0A6C0GKQ8"/>
<evidence type="ECO:0000256" key="1">
    <source>
        <dbReference type="ARBA" id="ARBA00022723"/>
    </source>
</evidence>
<feature type="transmembrane region" description="Helical" evidence="3">
    <location>
        <begin position="135"/>
        <end position="156"/>
    </location>
</feature>
<keyword evidence="2" id="KW-0378">Hydrolase</keyword>